<sequence length="150" mass="16585">MIIEGSFTVKAPIQKLWDLLLEPETLGSCLPGAEKIEKIDDVTYDAVVKQKVGPIKVKLVFKNKLTKVEAPNHLELEGEGEDVTKLGHMKQKTTMDLKDIGGGNVEVSYKSDVSIVGKLAMFGDRIMKSKAKDVEKEFTKNLQEKLKGIA</sequence>
<dbReference type="Pfam" id="PF06240">
    <property type="entry name" value="COXG"/>
    <property type="match status" value="1"/>
</dbReference>
<dbReference type="PANTHER" id="PTHR38588">
    <property type="entry name" value="BLL0334 PROTEIN"/>
    <property type="match status" value="1"/>
</dbReference>
<evidence type="ECO:0000313" key="2">
    <source>
        <dbReference type="Proteomes" id="UP000777265"/>
    </source>
</evidence>
<organism evidence="1 2">
    <name type="scientific">Syntrophorhabdus aromaticivorans</name>
    <dbReference type="NCBI Taxonomy" id="328301"/>
    <lineage>
        <taxon>Bacteria</taxon>
        <taxon>Pseudomonadati</taxon>
        <taxon>Thermodesulfobacteriota</taxon>
        <taxon>Syntrophorhabdia</taxon>
        <taxon>Syntrophorhabdales</taxon>
        <taxon>Syntrophorhabdaceae</taxon>
        <taxon>Syntrophorhabdus</taxon>
    </lineage>
</organism>
<dbReference type="EMBL" id="JAAYEE010000124">
    <property type="protein sequence ID" value="NLW35305.1"/>
    <property type="molecule type" value="Genomic_DNA"/>
</dbReference>
<gene>
    <name evidence="1" type="ORF">GXY80_07475</name>
</gene>
<dbReference type="CDD" id="cd05018">
    <property type="entry name" value="CoxG"/>
    <property type="match status" value="1"/>
</dbReference>
<name>A0A351U108_9BACT</name>
<dbReference type="AlphaFoldDB" id="A0A351U108"/>
<dbReference type="Proteomes" id="UP000777265">
    <property type="component" value="Unassembled WGS sequence"/>
</dbReference>
<dbReference type="STRING" id="909663.GCA_000512235_01094"/>
<evidence type="ECO:0000313" key="1">
    <source>
        <dbReference type="EMBL" id="NLW35305.1"/>
    </source>
</evidence>
<accession>A0A351U108</accession>
<proteinExistence type="predicted"/>
<reference evidence="1" key="2">
    <citation type="submission" date="2020-01" db="EMBL/GenBank/DDBJ databases">
        <authorList>
            <person name="Campanaro S."/>
        </authorList>
    </citation>
    <scope>NUCLEOTIDE SEQUENCE</scope>
    <source>
        <strain evidence="1">AS06rmzACSIP_7</strain>
    </source>
</reference>
<protein>
    <submittedName>
        <fullName evidence="1">Carbon monoxide dehydrogenase subunit G</fullName>
    </submittedName>
</protein>
<comment type="caution">
    <text evidence="1">The sequence shown here is derived from an EMBL/GenBank/DDBJ whole genome shotgun (WGS) entry which is preliminary data.</text>
</comment>
<dbReference type="SUPFAM" id="SSF55961">
    <property type="entry name" value="Bet v1-like"/>
    <property type="match status" value="1"/>
</dbReference>
<dbReference type="PANTHER" id="PTHR38588:SF1">
    <property type="entry name" value="BLL0334 PROTEIN"/>
    <property type="match status" value="1"/>
</dbReference>
<reference evidence="1" key="1">
    <citation type="journal article" date="2020" name="Biotechnol. Biofuels">
        <title>New insights from the biogas microbiome by comprehensive genome-resolved metagenomics of nearly 1600 species originating from multiple anaerobic digesters.</title>
        <authorList>
            <person name="Campanaro S."/>
            <person name="Treu L."/>
            <person name="Rodriguez-R L.M."/>
            <person name="Kovalovszki A."/>
            <person name="Ziels R.M."/>
            <person name="Maus I."/>
            <person name="Zhu X."/>
            <person name="Kougias P.G."/>
            <person name="Basile A."/>
            <person name="Luo G."/>
            <person name="Schluter A."/>
            <person name="Konstantinidis K.T."/>
            <person name="Angelidaki I."/>
        </authorList>
    </citation>
    <scope>NUCLEOTIDE SEQUENCE</scope>
    <source>
        <strain evidence="1">AS06rmzACSIP_7</strain>
    </source>
</reference>
<dbReference type="Gene3D" id="3.30.530.20">
    <property type="match status" value="1"/>
</dbReference>
<dbReference type="InterPro" id="IPR010419">
    <property type="entry name" value="CO_DH_gsu"/>
</dbReference>
<dbReference type="InterPro" id="IPR023393">
    <property type="entry name" value="START-like_dom_sf"/>
</dbReference>